<dbReference type="InterPro" id="IPR050488">
    <property type="entry name" value="Ig_Fc_receptor"/>
</dbReference>
<dbReference type="SUPFAM" id="SSF48726">
    <property type="entry name" value="Immunoglobulin"/>
    <property type="match status" value="3"/>
</dbReference>
<dbReference type="CDD" id="cd00096">
    <property type="entry name" value="Ig"/>
    <property type="match status" value="1"/>
</dbReference>
<dbReference type="GeneTree" id="ENSGT01140000282577"/>
<dbReference type="PANTHER" id="PTHR11481:SF5">
    <property type="entry name" value="PLATELET ENDOTHELIAL CELL ADHESION MOLECULE"/>
    <property type="match status" value="1"/>
</dbReference>
<keyword evidence="13" id="KW-1015">Disulfide bond</keyword>
<dbReference type="InterPro" id="IPR013783">
    <property type="entry name" value="Ig-like_fold"/>
</dbReference>
<feature type="region of interest" description="Disordered" evidence="17">
    <location>
        <begin position="653"/>
        <end position="699"/>
    </location>
</feature>
<keyword evidence="8" id="KW-0677">Repeat</keyword>
<feature type="domain" description="Ig-like" evidence="20">
    <location>
        <begin position="26"/>
        <end position="124"/>
    </location>
</feature>
<dbReference type="SMART" id="SM00408">
    <property type="entry name" value="IGc2"/>
    <property type="match status" value="2"/>
</dbReference>
<dbReference type="GO" id="GO:0006955">
    <property type="term" value="P:immune response"/>
    <property type="evidence" value="ECO:0007669"/>
    <property type="project" value="TreeGrafter"/>
</dbReference>
<evidence type="ECO:0000256" key="11">
    <source>
        <dbReference type="ARBA" id="ARBA00022989"/>
    </source>
</evidence>
<keyword evidence="10" id="KW-0965">Cell junction</keyword>
<keyword evidence="7 19" id="KW-0732">Signal</keyword>
<feature type="domain" description="Ig-like" evidence="20">
    <location>
        <begin position="483"/>
        <end position="574"/>
    </location>
</feature>
<evidence type="ECO:0000256" key="2">
    <source>
        <dbReference type="ARBA" id="ARBA00004282"/>
    </source>
</evidence>
<comment type="subcellular location">
    <subcellularLocation>
        <location evidence="2">Cell junction</location>
    </subcellularLocation>
    <subcellularLocation>
        <location evidence="1">Cell membrane</location>
        <topology evidence="1">Single-pass type I membrane protein</topology>
    </subcellularLocation>
    <subcellularLocation>
        <location evidence="3">Membrane raft</location>
    </subcellularLocation>
</comment>
<keyword evidence="14" id="KW-0325">Glycoprotein</keyword>
<evidence type="ECO:0000256" key="10">
    <source>
        <dbReference type="ARBA" id="ARBA00022949"/>
    </source>
</evidence>
<dbReference type="InterPro" id="IPR007110">
    <property type="entry name" value="Ig-like_dom"/>
</dbReference>
<dbReference type="Gene3D" id="2.60.40.10">
    <property type="entry name" value="Immunoglobulins"/>
    <property type="match status" value="5"/>
</dbReference>
<evidence type="ECO:0000256" key="16">
    <source>
        <dbReference type="ARBA" id="ARBA00049765"/>
    </source>
</evidence>
<name>A0A8C8MCB5_ONCTS</name>
<dbReference type="GO" id="GO:0045121">
    <property type="term" value="C:membrane raft"/>
    <property type="evidence" value="ECO:0007669"/>
    <property type="project" value="UniProtKB-SubCell"/>
</dbReference>
<evidence type="ECO:0000259" key="20">
    <source>
        <dbReference type="PROSITE" id="PS50835"/>
    </source>
</evidence>
<evidence type="ECO:0000256" key="19">
    <source>
        <dbReference type="SAM" id="SignalP"/>
    </source>
</evidence>
<keyword evidence="5" id="KW-0597">Phosphoprotein</keyword>
<dbReference type="Proteomes" id="UP000694402">
    <property type="component" value="Unassembled WGS sequence"/>
</dbReference>
<evidence type="ECO:0000313" key="22">
    <source>
        <dbReference type="Proteomes" id="UP000694402"/>
    </source>
</evidence>
<evidence type="ECO:0000256" key="5">
    <source>
        <dbReference type="ARBA" id="ARBA00022553"/>
    </source>
</evidence>
<accession>A0A8C8MCB5</accession>
<evidence type="ECO:0000313" key="21">
    <source>
        <dbReference type="Ensembl" id="ENSOTSP00005081465.2"/>
    </source>
</evidence>
<dbReference type="GO" id="GO:0004888">
    <property type="term" value="F:transmembrane signaling receptor activity"/>
    <property type="evidence" value="ECO:0007669"/>
    <property type="project" value="TreeGrafter"/>
</dbReference>
<feature type="signal peptide" evidence="19">
    <location>
        <begin position="1"/>
        <end position="24"/>
    </location>
</feature>
<evidence type="ECO:0000256" key="9">
    <source>
        <dbReference type="ARBA" id="ARBA00022889"/>
    </source>
</evidence>
<organism evidence="21 22">
    <name type="scientific">Oncorhynchus tshawytscha</name>
    <name type="common">Chinook salmon</name>
    <name type="synonym">Salmo tshawytscha</name>
    <dbReference type="NCBI Taxonomy" id="74940"/>
    <lineage>
        <taxon>Eukaryota</taxon>
        <taxon>Metazoa</taxon>
        <taxon>Chordata</taxon>
        <taxon>Craniata</taxon>
        <taxon>Vertebrata</taxon>
        <taxon>Euteleostomi</taxon>
        <taxon>Actinopterygii</taxon>
        <taxon>Neopterygii</taxon>
        <taxon>Teleostei</taxon>
        <taxon>Protacanthopterygii</taxon>
        <taxon>Salmoniformes</taxon>
        <taxon>Salmonidae</taxon>
        <taxon>Salmoninae</taxon>
        <taxon>Oncorhynchus</taxon>
    </lineage>
</organism>
<feature type="domain" description="Ig-like" evidence="20">
    <location>
        <begin position="202"/>
        <end position="301"/>
    </location>
</feature>
<dbReference type="InterPro" id="IPR003599">
    <property type="entry name" value="Ig_sub"/>
</dbReference>
<dbReference type="InterPro" id="IPR040878">
    <property type="entry name" value="IL-40-like_Ig"/>
</dbReference>
<gene>
    <name evidence="21" type="primary">PECAM1</name>
</gene>
<evidence type="ECO:0000256" key="6">
    <source>
        <dbReference type="ARBA" id="ARBA00022692"/>
    </source>
</evidence>
<dbReference type="GO" id="GO:0007166">
    <property type="term" value="P:cell surface receptor signaling pathway"/>
    <property type="evidence" value="ECO:0007669"/>
    <property type="project" value="TreeGrafter"/>
</dbReference>
<evidence type="ECO:0000256" key="12">
    <source>
        <dbReference type="ARBA" id="ARBA00023136"/>
    </source>
</evidence>
<proteinExistence type="predicted"/>
<evidence type="ECO:0000256" key="4">
    <source>
        <dbReference type="ARBA" id="ARBA00022475"/>
    </source>
</evidence>
<evidence type="ECO:0000256" key="17">
    <source>
        <dbReference type="SAM" id="MobiDB-lite"/>
    </source>
</evidence>
<evidence type="ECO:0000256" key="7">
    <source>
        <dbReference type="ARBA" id="ARBA00022729"/>
    </source>
</evidence>
<keyword evidence="9" id="KW-0130">Cell adhesion</keyword>
<dbReference type="Ensembl" id="ENSOTST00005088266.2">
    <property type="protein sequence ID" value="ENSOTSP00005081465.2"/>
    <property type="gene ID" value="ENSOTSG00005038317.2"/>
</dbReference>
<keyword evidence="6 18" id="KW-0812">Transmembrane</keyword>
<dbReference type="SMART" id="SM00409">
    <property type="entry name" value="IG"/>
    <property type="match status" value="3"/>
</dbReference>
<dbReference type="GO" id="GO:0098742">
    <property type="term" value="P:cell-cell adhesion via plasma-membrane adhesion molecules"/>
    <property type="evidence" value="ECO:0007669"/>
    <property type="project" value="TreeGrafter"/>
</dbReference>
<sequence length="720" mass="79826">SVFVSVFLLSFLLHLLLTVWWSGGSPVFTIDSVTLKLDPSVEVTSGTFMDLNCEVSVSHHQSHPLTHSFNFLRDNVLVYSKNTTEPAVLHQLTPARAANSGTYKCRVIVQDKSKGSSTHRLTVTGLQMPVLQVTSQILFEGDEVAATCSAPDESGSLLFHFYQDQEKIKQVRASGNSVETRLELKHAGDKHLRCYFEITMLPDAGRSNNSNTVKVMVKALNHCATREAGKDVIEGDIVEFVCRVVNPPPNVAVFLTKDKRMLKTAYISLSHSLRVLAEDSGEYVCKADRGNVQKEAYESIKVKELFSKPVLVMKPREVFEIERFTLNCDTDRYSHERINIGDVKYSLFRNQVLLTSGGNYTATAHPSLNGNYSCQAQALGRGQTKKIFKNSTQIVLKAKVPVSVPLLSVVGGRLILGKPFQLQCQSDNGSLPITYTLLSPHRQAEFRVVHSPWDLALFNITSIHRSIDIHSFSCKAENNPSQPYMESSGDHLRRTATIIVSRPDLTLTCTVQRGTPPITYTWYHTKGALPLVSKTTNDMRLSHSVQGVSREHGGGYYCVTNNPSNDSQRSAMVTVGVKLAGWKKGLIAALCILLTVSLIIIILVKKCLLPFRRERTMELSVNSASTKTDKTLRLTHGEVNEAANVTPGVMGKSVWSDHVSGSESDDQTREETEVPEPQYTEVHPQEVDPTRAPVKKGTDTVYSEVRNSNQGKTNILFNVH</sequence>
<evidence type="ECO:0000256" key="13">
    <source>
        <dbReference type="ARBA" id="ARBA00023157"/>
    </source>
</evidence>
<dbReference type="Pfam" id="PF17736">
    <property type="entry name" value="Ig_C17orf99"/>
    <property type="match status" value="1"/>
</dbReference>
<dbReference type="GO" id="GO:0070161">
    <property type="term" value="C:anchoring junction"/>
    <property type="evidence" value="ECO:0007669"/>
    <property type="project" value="UniProtKB-SubCell"/>
</dbReference>
<reference evidence="21" key="1">
    <citation type="submission" date="2025-08" db="UniProtKB">
        <authorList>
            <consortium name="Ensembl"/>
        </authorList>
    </citation>
    <scope>IDENTIFICATION</scope>
</reference>
<feature type="chain" id="PRO_5044295359" description="Platelet endothelial cell adhesion molecule" evidence="19">
    <location>
        <begin position="25"/>
        <end position="720"/>
    </location>
</feature>
<dbReference type="GO" id="GO:0009897">
    <property type="term" value="C:external side of plasma membrane"/>
    <property type="evidence" value="ECO:0007669"/>
    <property type="project" value="TreeGrafter"/>
</dbReference>
<dbReference type="InterPro" id="IPR036179">
    <property type="entry name" value="Ig-like_dom_sf"/>
</dbReference>
<evidence type="ECO:0000256" key="18">
    <source>
        <dbReference type="SAM" id="Phobius"/>
    </source>
</evidence>
<keyword evidence="12 18" id="KW-0472">Membrane</keyword>
<dbReference type="PANTHER" id="PTHR11481">
    <property type="entry name" value="IMMUNOGLOBULIN FC RECEPTOR"/>
    <property type="match status" value="1"/>
</dbReference>
<feature type="transmembrane region" description="Helical" evidence="18">
    <location>
        <begin position="585"/>
        <end position="604"/>
    </location>
</feature>
<evidence type="ECO:0000256" key="8">
    <source>
        <dbReference type="ARBA" id="ARBA00022737"/>
    </source>
</evidence>
<keyword evidence="22" id="KW-1185">Reference proteome</keyword>
<keyword evidence="4" id="KW-1003">Cell membrane</keyword>
<evidence type="ECO:0000256" key="1">
    <source>
        <dbReference type="ARBA" id="ARBA00004251"/>
    </source>
</evidence>
<dbReference type="Pfam" id="PF13895">
    <property type="entry name" value="Ig_2"/>
    <property type="match status" value="2"/>
</dbReference>
<keyword evidence="15" id="KW-0393">Immunoglobulin domain</keyword>
<dbReference type="AlphaFoldDB" id="A0A8C8MCB5"/>
<protein>
    <recommendedName>
        <fullName evidence="16">Platelet endothelial cell adhesion molecule</fullName>
    </recommendedName>
</protein>
<evidence type="ECO:0000256" key="15">
    <source>
        <dbReference type="ARBA" id="ARBA00023319"/>
    </source>
</evidence>
<dbReference type="InterPro" id="IPR003598">
    <property type="entry name" value="Ig_sub2"/>
</dbReference>
<reference evidence="21" key="2">
    <citation type="submission" date="2025-09" db="UniProtKB">
        <authorList>
            <consortium name="Ensembl"/>
        </authorList>
    </citation>
    <scope>IDENTIFICATION</scope>
</reference>
<evidence type="ECO:0000256" key="3">
    <source>
        <dbReference type="ARBA" id="ARBA00004285"/>
    </source>
</evidence>
<dbReference type="PROSITE" id="PS50835">
    <property type="entry name" value="IG_LIKE"/>
    <property type="match status" value="3"/>
</dbReference>
<keyword evidence="11 18" id="KW-1133">Transmembrane helix</keyword>
<evidence type="ECO:0000256" key="14">
    <source>
        <dbReference type="ARBA" id="ARBA00023180"/>
    </source>
</evidence>